<dbReference type="PANTHER" id="PTHR23389">
    <property type="entry name" value="CHROMOSOME TRANSMISSION FIDELITY FACTOR 18"/>
    <property type="match status" value="1"/>
</dbReference>
<feature type="binding site" evidence="11">
    <location>
        <position position="294"/>
    </location>
    <ligand>
        <name>NAD(+)</name>
        <dbReference type="ChEBI" id="CHEBI:57540"/>
    </ligand>
</feature>
<feature type="binding site" evidence="11">
    <location>
        <position position="141"/>
    </location>
    <ligand>
        <name>NAD(+)</name>
        <dbReference type="ChEBI" id="CHEBI:57540"/>
    </ligand>
</feature>
<gene>
    <name evidence="11 14" type="primary">ligA</name>
    <name evidence="14" type="ORF">MU846_11985</name>
</gene>
<keyword evidence="6 11" id="KW-0862">Zinc</keyword>
<evidence type="ECO:0000256" key="5">
    <source>
        <dbReference type="ARBA" id="ARBA00022763"/>
    </source>
</evidence>
<keyword evidence="4 11" id="KW-0479">Metal-binding</keyword>
<feature type="binding site" evidence="11">
    <location>
        <begin position="37"/>
        <end position="41"/>
    </location>
    <ligand>
        <name>NAD(+)</name>
        <dbReference type="ChEBI" id="CHEBI:57540"/>
    </ligand>
</feature>
<evidence type="ECO:0000256" key="3">
    <source>
        <dbReference type="ARBA" id="ARBA00022705"/>
    </source>
</evidence>
<protein>
    <recommendedName>
        <fullName evidence="11 12">DNA ligase</fullName>
        <ecNumber evidence="11 12">6.5.1.2</ecNumber>
    </recommendedName>
    <alternativeName>
        <fullName evidence="11">Polydeoxyribonucleotide synthase [NAD(+)]</fullName>
    </alternativeName>
</protein>
<feature type="binding site" evidence="11">
    <location>
        <position position="318"/>
    </location>
    <ligand>
        <name>NAD(+)</name>
        <dbReference type="ChEBI" id="CHEBI:57540"/>
    </ligand>
</feature>
<dbReference type="PROSITE" id="PS50172">
    <property type="entry name" value="BRCT"/>
    <property type="match status" value="1"/>
</dbReference>
<evidence type="ECO:0000256" key="2">
    <source>
        <dbReference type="ARBA" id="ARBA00022598"/>
    </source>
</evidence>
<dbReference type="Pfam" id="PF03120">
    <property type="entry name" value="OB_DNA_ligase"/>
    <property type="match status" value="1"/>
</dbReference>
<dbReference type="PANTHER" id="PTHR23389:SF9">
    <property type="entry name" value="DNA LIGASE"/>
    <property type="match status" value="1"/>
</dbReference>
<evidence type="ECO:0000256" key="4">
    <source>
        <dbReference type="ARBA" id="ARBA00022723"/>
    </source>
</evidence>
<dbReference type="InterPro" id="IPR010994">
    <property type="entry name" value="RuvA_2-like"/>
</dbReference>
<dbReference type="EMBL" id="JALKII010000008">
    <property type="protein sequence ID" value="MCK0538429.1"/>
    <property type="molecule type" value="Genomic_DNA"/>
</dbReference>
<dbReference type="CDD" id="cd00114">
    <property type="entry name" value="LIGANc"/>
    <property type="match status" value="1"/>
</dbReference>
<comment type="caution">
    <text evidence="11">Lacks conserved residue(s) required for the propagation of feature annotation.</text>
</comment>
<keyword evidence="2 11" id="KW-0436">Ligase</keyword>
<dbReference type="InterPro" id="IPR001357">
    <property type="entry name" value="BRCT_dom"/>
</dbReference>
<dbReference type="SUPFAM" id="SSF47781">
    <property type="entry name" value="RuvA domain 2-like"/>
    <property type="match status" value="1"/>
</dbReference>
<feature type="binding site" evidence="11">
    <location>
        <position position="177"/>
    </location>
    <ligand>
        <name>NAD(+)</name>
        <dbReference type="ChEBI" id="CHEBI:57540"/>
    </ligand>
</feature>
<dbReference type="Gene3D" id="1.10.287.610">
    <property type="entry name" value="Helix hairpin bin"/>
    <property type="match status" value="1"/>
</dbReference>
<dbReference type="PIRSF" id="PIRSF001604">
    <property type="entry name" value="LigA"/>
    <property type="match status" value="1"/>
</dbReference>
<dbReference type="InterPro" id="IPR012340">
    <property type="entry name" value="NA-bd_OB-fold"/>
</dbReference>
<reference evidence="14" key="1">
    <citation type="submission" date="2022-04" db="EMBL/GenBank/DDBJ databases">
        <title>Alcanivorax sp. CY1518 draft genome sequence.</title>
        <authorList>
            <person name="Zhao G."/>
            <person name="An M."/>
        </authorList>
    </citation>
    <scope>NUCLEOTIDE SEQUENCE</scope>
    <source>
        <strain evidence="14">CY1518</strain>
    </source>
</reference>
<dbReference type="InterPro" id="IPR036420">
    <property type="entry name" value="BRCT_dom_sf"/>
</dbReference>
<dbReference type="InterPro" id="IPR018239">
    <property type="entry name" value="DNA_ligase_AS"/>
</dbReference>
<dbReference type="SMART" id="SM00532">
    <property type="entry name" value="LIGANc"/>
    <property type="match status" value="1"/>
</dbReference>
<evidence type="ECO:0000256" key="12">
    <source>
        <dbReference type="RuleBase" id="RU000618"/>
    </source>
</evidence>
<dbReference type="HAMAP" id="MF_01588">
    <property type="entry name" value="DNA_ligase_A"/>
    <property type="match status" value="1"/>
</dbReference>
<keyword evidence="7 11" id="KW-0460">Magnesium</keyword>
<dbReference type="Gene3D" id="6.20.10.30">
    <property type="match status" value="1"/>
</dbReference>
<evidence type="ECO:0000256" key="11">
    <source>
        <dbReference type="HAMAP-Rule" id="MF_01588"/>
    </source>
</evidence>
<evidence type="ECO:0000256" key="8">
    <source>
        <dbReference type="ARBA" id="ARBA00023027"/>
    </source>
</evidence>
<dbReference type="InterPro" id="IPR013839">
    <property type="entry name" value="DNAligase_adenylation"/>
</dbReference>
<evidence type="ECO:0000259" key="13">
    <source>
        <dbReference type="PROSITE" id="PS50172"/>
    </source>
</evidence>
<dbReference type="PROSITE" id="PS01056">
    <property type="entry name" value="DNA_LIGASE_N2"/>
    <property type="match status" value="1"/>
</dbReference>
<dbReference type="InterPro" id="IPR001679">
    <property type="entry name" value="DNA_ligase"/>
</dbReference>
<dbReference type="Pfam" id="PF03119">
    <property type="entry name" value="DNA_ligase_ZBD"/>
    <property type="match status" value="1"/>
</dbReference>
<name>A0ABT0E9F5_9GAMM</name>
<dbReference type="InterPro" id="IPR003583">
    <property type="entry name" value="Hlx-hairpin-Hlx_DNA-bd_motif"/>
</dbReference>
<feature type="binding site" evidence="11">
    <location>
        <position position="412"/>
    </location>
    <ligand>
        <name>Zn(2+)</name>
        <dbReference type="ChEBI" id="CHEBI:29105"/>
    </ligand>
</feature>
<dbReference type="Gene3D" id="2.40.50.140">
    <property type="entry name" value="Nucleic acid-binding proteins"/>
    <property type="match status" value="1"/>
</dbReference>
<evidence type="ECO:0000256" key="1">
    <source>
        <dbReference type="ARBA" id="ARBA00004067"/>
    </source>
</evidence>
<dbReference type="SUPFAM" id="SSF52113">
    <property type="entry name" value="BRCT domain"/>
    <property type="match status" value="1"/>
</dbReference>
<comment type="catalytic activity">
    <reaction evidence="10 11 12">
        <text>NAD(+) + (deoxyribonucleotide)n-3'-hydroxyl + 5'-phospho-(deoxyribonucleotide)m = (deoxyribonucleotide)n+m + AMP + beta-nicotinamide D-nucleotide.</text>
        <dbReference type="EC" id="6.5.1.2"/>
    </reaction>
</comment>
<feature type="domain" description="BRCT" evidence="13">
    <location>
        <begin position="691"/>
        <end position="776"/>
    </location>
</feature>
<accession>A0ABT0E9F5</accession>
<dbReference type="GO" id="GO:0003911">
    <property type="term" value="F:DNA ligase (NAD+) activity"/>
    <property type="evidence" value="ECO:0007669"/>
    <property type="project" value="UniProtKB-EC"/>
</dbReference>
<keyword evidence="11" id="KW-0464">Manganese</keyword>
<keyword evidence="5 11" id="KW-0227">DNA damage</keyword>
<comment type="similarity">
    <text evidence="11">Belongs to the NAD-dependent DNA ligase family. LigA subfamily.</text>
</comment>
<dbReference type="SUPFAM" id="SSF56091">
    <property type="entry name" value="DNA ligase/mRNA capping enzyme, catalytic domain"/>
    <property type="match status" value="1"/>
</dbReference>
<comment type="caution">
    <text evidence="14">The sequence shown here is derived from an EMBL/GenBank/DDBJ whole genome shotgun (WGS) entry which is preliminary data.</text>
</comment>
<feature type="active site" description="N6-AMP-lysine intermediate" evidence="11">
    <location>
        <position position="120"/>
    </location>
</feature>
<dbReference type="InterPro" id="IPR004150">
    <property type="entry name" value="NAD_DNA_ligase_OB"/>
</dbReference>
<dbReference type="EC" id="6.5.1.2" evidence="11 12"/>
<evidence type="ECO:0000256" key="6">
    <source>
        <dbReference type="ARBA" id="ARBA00022833"/>
    </source>
</evidence>
<evidence type="ECO:0000256" key="9">
    <source>
        <dbReference type="ARBA" id="ARBA00023204"/>
    </source>
</evidence>
<dbReference type="Proteomes" id="UP001165524">
    <property type="component" value="Unassembled WGS sequence"/>
</dbReference>
<dbReference type="SMART" id="SM00292">
    <property type="entry name" value="BRCT"/>
    <property type="match status" value="1"/>
</dbReference>
<feature type="binding site" evidence="11">
    <location>
        <begin position="86"/>
        <end position="87"/>
    </location>
    <ligand>
        <name>NAD(+)</name>
        <dbReference type="ChEBI" id="CHEBI:57540"/>
    </ligand>
</feature>
<dbReference type="SUPFAM" id="SSF50249">
    <property type="entry name" value="Nucleic acid-binding proteins"/>
    <property type="match status" value="1"/>
</dbReference>
<keyword evidence="8 11" id="KW-0520">NAD</keyword>
<dbReference type="Gene3D" id="3.40.50.10190">
    <property type="entry name" value="BRCT domain"/>
    <property type="match status" value="1"/>
</dbReference>
<dbReference type="InterPro" id="IPR033136">
    <property type="entry name" value="DNA_ligase_CS"/>
</dbReference>
<dbReference type="Gene3D" id="1.10.150.20">
    <property type="entry name" value="5' to 3' exonuclease, C-terminal subdomain"/>
    <property type="match status" value="2"/>
</dbReference>
<dbReference type="Pfam" id="PF00533">
    <property type="entry name" value="BRCT"/>
    <property type="match status" value="1"/>
</dbReference>
<feature type="binding site" evidence="11">
    <location>
        <position position="436"/>
    </location>
    <ligand>
        <name>Zn(2+)</name>
        <dbReference type="ChEBI" id="CHEBI:29105"/>
    </ligand>
</feature>
<evidence type="ECO:0000313" key="15">
    <source>
        <dbReference type="Proteomes" id="UP001165524"/>
    </source>
</evidence>
<feature type="binding site" evidence="11">
    <location>
        <position position="118"/>
    </location>
    <ligand>
        <name>NAD(+)</name>
        <dbReference type="ChEBI" id="CHEBI:57540"/>
    </ligand>
</feature>
<dbReference type="Pfam" id="PF01653">
    <property type="entry name" value="DNA_ligase_aden"/>
    <property type="match status" value="1"/>
</dbReference>
<evidence type="ECO:0000256" key="10">
    <source>
        <dbReference type="ARBA" id="ARBA00034005"/>
    </source>
</evidence>
<comment type="cofactor">
    <cofactor evidence="11">
        <name>Mg(2+)</name>
        <dbReference type="ChEBI" id="CHEBI:18420"/>
    </cofactor>
    <cofactor evidence="11">
        <name>Mn(2+)</name>
        <dbReference type="ChEBI" id="CHEBI:29035"/>
    </cofactor>
</comment>
<sequence>MSKPADNTLIAAAAQLREQLNDWSYRYYVLADPAVPDAEYDRLFRQLQVLEEQYPELITPDSPTQRVGERPSDGFAEVRHEVPMLSLGNAFDESDLADFDRRIRERLDIDGEVEYVAEPKLDGLAVSLVYEHGQLARGATRGDGQTGEDITENMRTLRSVPLRLRGEAPALVEIRGEVMMTHAGFAALNERQLAAGLNAFANPRNAAAGSLRQLDSRLTAQRPLEFFAYSVARIEGQPWPARHSELLALVRDWGLRVNHEVKNCLGVAGLLAYYQDILKRRDSLGYDIDGLVYKVDRLDWQNDLGFVSRAPRWAVAHKFPAQEEITILRDVEFQVGRTGAITPVARLEPVQVGGVTVSNATLHNMDEIARLDLRIGDSVVIYRAGDVIPKVVSVITERRPADARPIVLPTHCPVCGSDIFTAEGEAIARCTGGLICSAQRKEAVRHFASRRAMDIEGIGEKLVDALVETGMVGTLADLYRLEAEPLAALERMGEKSAANVLGALEKSKQMPLSRFLFALGILQIGEETAKALASSFGELAAIREADEILLLAVPDVGVKVAQSVAAFFREPHNQEVIDELLQLGLEASGPGAPAADFVSRLTVAHVLNAAKALGAPLHGIGQKSLERIGTQFADLNALRNATAPMLAEAGLPESVAEAVTGLVADEHWASRLGRCQAQIEALREKAPKKDDSVQALDGETWVLTGTLASLSRDQAKALLEQLGAKVAGSVSKKTTAVVAGEAAGSKLAKAEQLGIPVLDEAGLLAMLAEHGLTPEP</sequence>
<dbReference type="SMART" id="SM00278">
    <property type="entry name" value="HhH1"/>
    <property type="match status" value="4"/>
</dbReference>
<dbReference type="PROSITE" id="PS01055">
    <property type="entry name" value="DNA_LIGASE_N1"/>
    <property type="match status" value="1"/>
</dbReference>
<dbReference type="NCBIfam" id="NF005932">
    <property type="entry name" value="PRK07956.1"/>
    <property type="match status" value="1"/>
</dbReference>
<keyword evidence="15" id="KW-1185">Reference proteome</keyword>
<dbReference type="InterPro" id="IPR004149">
    <property type="entry name" value="Znf_DNAligase_C4"/>
</dbReference>
<keyword evidence="3 11" id="KW-0235">DNA replication</keyword>
<dbReference type="NCBIfam" id="TIGR00575">
    <property type="entry name" value="dnlj"/>
    <property type="match status" value="1"/>
</dbReference>
<evidence type="ECO:0000313" key="14">
    <source>
        <dbReference type="EMBL" id="MCK0538429.1"/>
    </source>
</evidence>
<dbReference type="InterPro" id="IPR013840">
    <property type="entry name" value="DNAligase_N"/>
</dbReference>
<proteinExistence type="inferred from homology"/>
<dbReference type="Pfam" id="PF14520">
    <property type="entry name" value="HHH_5"/>
    <property type="match status" value="1"/>
</dbReference>
<feature type="binding site" evidence="11">
    <location>
        <position position="415"/>
    </location>
    <ligand>
        <name>Zn(2+)</name>
        <dbReference type="ChEBI" id="CHEBI:29105"/>
    </ligand>
</feature>
<dbReference type="CDD" id="cd17748">
    <property type="entry name" value="BRCT_DNA_ligase_like"/>
    <property type="match status" value="1"/>
</dbReference>
<evidence type="ECO:0000256" key="7">
    <source>
        <dbReference type="ARBA" id="ARBA00022842"/>
    </source>
</evidence>
<dbReference type="RefSeq" id="WP_246953033.1">
    <property type="nucleotide sequence ID" value="NZ_JALKII010000008.1"/>
</dbReference>
<dbReference type="Gene3D" id="3.30.470.30">
    <property type="entry name" value="DNA ligase/mRNA capping enzyme"/>
    <property type="match status" value="1"/>
</dbReference>
<organism evidence="14 15">
    <name type="scientific">Alcanivorax quisquiliarum</name>
    <dbReference type="NCBI Taxonomy" id="2933565"/>
    <lineage>
        <taxon>Bacteria</taxon>
        <taxon>Pseudomonadati</taxon>
        <taxon>Pseudomonadota</taxon>
        <taxon>Gammaproteobacteria</taxon>
        <taxon>Oceanospirillales</taxon>
        <taxon>Alcanivoracaceae</taxon>
        <taxon>Alcanivorax</taxon>
    </lineage>
</organism>
<dbReference type="Pfam" id="PF12826">
    <property type="entry name" value="HHH_2"/>
    <property type="match status" value="1"/>
</dbReference>
<comment type="function">
    <text evidence="1 11">DNA ligase that catalyzes the formation of phosphodiester linkages between 5'-phosphoryl and 3'-hydroxyl groups in double-stranded DNA using NAD as a coenzyme and as the energy source for the reaction. It is essential for DNA replication and repair of damaged DNA.</text>
</comment>
<dbReference type="InterPro" id="IPR041663">
    <property type="entry name" value="DisA/LigA_HHH"/>
</dbReference>
<keyword evidence="9 11" id="KW-0234">DNA repair</keyword>